<feature type="transmembrane region" description="Helical" evidence="10">
    <location>
        <begin position="83"/>
        <end position="106"/>
    </location>
</feature>
<feature type="transmembrane region" description="Helical" evidence="10">
    <location>
        <begin position="215"/>
        <end position="233"/>
    </location>
</feature>
<evidence type="ECO:0000256" key="4">
    <source>
        <dbReference type="ARBA" id="ARBA00022692"/>
    </source>
</evidence>
<dbReference type="GO" id="GO:0015385">
    <property type="term" value="F:sodium:proton antiporter activity"/>
    <property type="evidence" value="ECO:0007669"/>
    <property type="project" value="InterPro"/>
</dbReference>
<feature type="domain" description="Cation/H+ exchanger transmembrane" evidence="11">
    <location>
        <begin position="13"/>
        <end position="410"/>
    </location>
</feature>
<keyword evidence="9 10" id="KW-0739">Sodium transport</keyword>
<keyword evidence="3 10" id="KW-1003">Cell membrane</keyword>
<evidence type="ECO:0000256" key="10">
    <source>
        <dbReference type="RuleBase" id="RU366002"/>
    </source>
</evidence>
<dbReference type="AlphaFoldDB" id="A0A6G8AZG6"/>
<evidence type="ECO:0000256" key="5">
    <source>
        <dbReference type="ARBA" id="ARBA00022989"/>
    </source>
</evidence>
<organism evidence="12 13">
    <name type="scientific">Weissella coleopterorum</name>
    <dbReference type="NCBI Taxonomy" id="2714949"/>
    <lineage>
        <taxon>Bacteria</taxon>
        <taxon>Bacillati</taxon>
        <taxon>Bacillota</taxon>
        <taxon>Bacilli</taxon>
        <taxon>Lactobacillales</taxon>
        <taxon>Lactobacillaceae</taxon>
        <taxon>Weissella</taxon>
    </lineage>
</organism>
<comment type="function">
    <text evidence="10">Na(+)/H(+) antiporter that extrudes sodium in exchange for external protons.</text>
</comment>
<feature type="transmembrane region" description="Helical" evidence="10">
    <location>
        <begin position="275"/>
        <end position="294"/>
    </location>
</feature>
<evidence type="ECO:0000256" key="7">
    <source>
        <dbReference type="ARBA" id="ARBA00023065"/>
    </source>
</evidence>
<dbReference type="GO" id="GO:0098719">
    <property type="term" value="P:sodium ion import across plasma membrane"/>
    <property type="evidence" value="ECO:0007669"/>
    <property type="project" value="TreeGrafter"/>
</dbReference>
<evidence type="ECO:0000313" key="12">
    <source>
        <dbReference type="EMBL" id="QIL50352.1"/>
    </source>
</evidence>
<comment type="subcellular location">
    <subcellularLocation>
        <location evidence="1 10">Cell membrane</location>
        <topology evidence="1 10">Multi-pass membrane protein</topology>
    </subcellularLocation>
</comment>
<evidence type="ECO:0000256" key="8">
    <source>
        <dbReference type="ARBA" id="ARBA00023136"/>
    </source>
</evidence>
<keyword evidence="5 10" id="KW-1133">Transmembrane helix</keyword>
<dbReference type="GO" id="GO:0005886">
    <property type="term" value="C:plasma membrane"/>
    <property type="evidence" value="ECO:0007669"/>
    <property type="project" value="UniProtKB-SubCell"/>
</dbReference>
<dbReference type="InterPro" id="IPR004705">
    <property type="entry name" value="Cation/H_exchanger_CPA1_bac"/>
</dbReference>
<keyword evidence="7 10" id="KW-0406">Ion transport</keyword>
<dbReference type="RefSeq" id="WP_166009876.1">
    <property type="nucleotide sequence ID" value="NZ_CP049888.1"/>
</dbReference>
<dbReference type="PANTHER" id="PTHR10110">
    <property type="entry name" value="SODIUM/HYDROGEN EXCHANGER"/>
    <property type="match status" value="1"/>
</dbReference>
<gene>
    <name evidence="12" type="ORF">G7084_02825</name>
</gene>
<dbReference type="GO" id="GO:0051453">
    <property type="term" value="P:regulation of intracellular pH"/>
    <property type="evidence" value="ECO:0007669"/>
    <property type="project" value="TreeGrafter"/>
</dbReference>
<keyword evidence="8 10" id="KW-0472">Membrane</keyword>
<keyword evidence="2 10" id="KW-0813">Transport</keyword>
<keyword evidence="4 10" id="KW-0812">Transmembrane</keyword>
<feature type="transmembrane region" description="Helical" evidence="10">
    <location>
        <begin position="306"/>
        <end position="329"/>
    </location>
</feature>
<proteinExistence type="inferred from homology"/>
<feature type="transmembrane region" description="Helical" evidence="10">
    <location>
        <begin position="182"/>
        <end position="203"/>
    </location>
</feature>
<dbReference type="GO" id="GO:0015386">
    <property type="term" value="F:potassium:proton antiporter activity"/>
    <property type="evidence" value="ECO:0007669"/>
    <property type="project" value="TreeGrafter"/>
</dbReference>
<evidence type="ECO:0000256" key="2">
    <source>
        <dbReference type="ARBA" id="ARBA00022448"/>
    </source>
</evidence>
<dbReference type="NCBIfam" id="TIGR00831">
    <property type="entry name" value="a_cpa1"/>
    <property type="match status" value="1"/>
</dbReference>
<evidence type="ECO:0000313" key="13">
    <source>
        <dbReference type="Proteomes" id="UP000500741"/>
    </source>
</evidence>
<dbReference type="Gene3D" id="6.10.140.1330">
    <property type="match status" value="1"/>
</dbReference>
<protein>
    <submittedName>
        <fullName evidence="12">Na+/H+ antiporter</fullName>
    </submittedName>
</protein>
<dbReference type="Pfam" id="PF00999">
    <property type="entry name" value="Na_H_Exchanger"/>
    <property type="match status" value="1"/>
</dbReference>
<accession>A0A6G8AZG6</accession>
<dbReference type="InterPro" id="IPR018422">
    <property type="entry name" value="Cation/H_exchanger_CPA1"/>
</dbReference>
<keyword evidence="6 10" id="KW-0915">Sodium</keyword>
<evidence type="ECO:0000259" key="11">
    <source>
        <dbReference type="Pfam" id="PF00999"/>
    </source>
</evidence>
<feature type="transmembrane region" description="Helical" evidence="10">
    <location>
        <begin position="350"/>
        <end position="375"/>
    </location>
</feature>
<evidence type="ECO:0000256" key="9">
    <source>
        <dbReference type="ARBA" id="ARBA00023201"/>
    </source>
</evidence>
<evidence type="ECO:0000256" key="6">
    <source>
        <dbReference type="ARBA" id="ARBA00023053"/>
    </source>
</evidence>
<feature type="transmembrane region" description="Helical" evidence="10">
    <location>
        <begin position="6"/>
        <end position="24"/>
    </location>
</feature>
<dbReference type="KEGG" id="wco:G7084_02825"/>
<keyword evidence="10" id="KW-0050">Antiport</keyword>
<comment type="similarity">
    <text evidence="10">Belongs to the monovalent cation:proton antiporter 1 (CPA1) transporter (TC 2.A.36) family.</text>
</comment>
<feature type="transmembrane region" description="Helical" evidence="10">
    <location>
        <begin position="387"/>
        <end position="410"/>
    </location>
</feature>
<evidence type="ECO:0000256" key="3">
    <source>
        <dbReference type="ARBA" id="ARBA00022475"/>
    </source>
</evidence>
<dbReference type="PANTHER" id="PTHR10110:SF86">
    <property type="entry name" value="SODIUM_HYDROGEN EXCHANGER 7"/>
    <property type="match status" value="1"/>
</dbReference>
<sequence>MELIETGVALLGIVLIGNLISHLLPKLPVSLIEILLGLIVAVFFKVQITLDTSWFLLLFIAPLLYSDAWRFPKRELWALRGPIFGNAIILVLLTTVLGGFLIYTFVPELSLSVSFALAAILSPTDPVAVQAIAKSVKLPSKLLHLVSGESLINDASGLVAFKFALAAAVTGTFSLWQATNEFLYTALVGALIGAIIISIINFILDYIGSRGIHDVVFVVVLQLFSPFVIYLVAEHFHTSGVIAVVVGAIISNLHTKNNVNYTGELHVVGLQTWDVLGYLFNGAIFVLLGIELPVAMENFAANTGKLALPMVFLYAILTWLIIFLIRVFWTYGNQFWRFYRHKQECPTWKMAIISGLSGVRGAVTMAGVLSVPLVLSDGQTPFPARGLMLFISATVIIISLLAAVTLLPIVSKHGTKPTKKTSQVAQHMSEPRAHVYILQSAMRIIEQQYREENAALIYEIVLEYQHQIRQLQLENMNSEALNPILEAEVRLRKIALEAELTPLKQLLNTQKISEFVYNNEIQRIERLENNLNYIVQKPGQVQLWRRTKYLTRMAWRSVKIWWTDEDNQQIRDESALAQFASGEAAIKALEYELECMDKKRMKREYPTTHNLIISYQNRINQSRQTAEQFEKSTHLMRLDLELVGLKAQREAIQHLFAAHFISFETNVKLRQGVNYSEAALLTNETR</sequence>
<dbReference type="InterPro" id="IPR006153">
    <property type="entry name" value="Cation/H_exchanger_TM"/>
</dbReference>
<keyword evidence="13" id="KW-1185">Reference proteome</keyword>
<evidence type="ECO:0000256" key="1">
    <source>
        <dbReference type="ARBA" id="ARBA00004651"/>
    </source>
</evidence>
<comment type="caution">
    <text evidence="10">Lacks conserved residue(s) required for the propagation of feature annotation.</text>
</comment>
<dbReference type="Proteomes" id="UP000500741">
    <property type="component" value="Chromosome"/>
</dbReference>
<dbReference type="EMBL" id="CP049888">
    <property type="protein sequence ID" value="QIL50352.1"/>
    <property type="molecule type" value="Genomic_DNA"/>
</dbReference>
<feature type="transmembrane region" description="Helical" evidence="10">
    <location>
        <begin position="239"/>
        <end position="255"/>
    </location>
</feature>
<name>A0A6G8AZG6_9LACO</name>
<reference evidence="12 13" key="1">
    <citation type="submission" date="2020-03" db="EMBL/GenBank/DDBJ databases">
        <title>Weissella sp. nov., isolated from Cybister lewisianus.</title>
        <authorList>
            <person name="Hyun D.-W."/>
            <person name="Bae J.-W."/>
        </authorList>
    </citation>
    <scope>NUCLEOTIDE SEQUENCE [LARGE SCALE GENOMIC DNA]</scope>
    <source>
        <strain evidence="12 13">HDW19</strain>
    </source>
</reference>